<accession>A0AAE1DKJ4</accession>
<evidence type="ECO:0000313" key="3">
    <source>
        <dbReference type="Proteomes" id="UP001283361"/>
    </source>
</evidence>
<keyword evidence="3" id="KW-1185">Reference proteome</keyword>
<name>A0AAE1DKJ4_9GAST</name>
<feature type="signal peptide" evidence="1">
    <location>
        <begin position="1"/>
        <end position="18"/>
    </location>
</feature>
<protein>
    <submittedName>
        <fullName evidence="2">Uncharacterized protein</fullName>
    </submittedName>
</protein>
<dbReference type="Proteomes" id="UP001283361">
    <property type="component" value="Unassembled WGS sequence"/>
</dbReference>
<evidence type="ECO:0000256" key="1">
    <source>
        <dbReference type="SAM" id="SignalP"/>
    </source>
</evidence>
<evidence type="ECO:0000313" key="2">
    <source>
        <dbReference type="EMBL" id="KAK3773867.1"/>
    </source>
</evidence>
<gene>
    <name evidence="2" type="ORF">RRG08_009295</name>
</gene>
<reference evidence="2" key="1">
    <citation type="journal article" date="2023" name="G3 (Bethesda)">
        <title>A reference genome for the long-term kleptoplast-retaining sea slug Elysia crispata morphotype clarki.</title>
        <authorList>
            <person name="Eastman K.E."/>
            <person name="Pendleton A.L."/>
            <person name="Shaikh M.A."/>
            <person name="Suttiyut T."/>
            <person name="Ogas R."/>
            <person name="Tomko P."/>
            <person name="Gavelis G."/>
            <person name="Widhalm J.R."/>
            <person name="Wisecaver J.H."/>
        </authorList>
    </citation>
    <scope>NUCLEOTIDE SEQUENCE</scope>
    <source>
        <strain evidence="2">ECLA1</strain>
    </source>
</reference>
<comment type="caution">
    <text evidence="2">The sequence shown here is derived from an EMBL/GenBank/DDBJ whole genome shotgun (WGS) entry which is preliminary data.</text>
</comment>
<feature type="chain" id="PRO_5042296996" evidence="1">
    <location>
        <begin position="19"/>
        <end position="188"/>
    </location>
</feature>
<sequence length="188" mass="21151">MKTAVAAVFLLLAAQAMSSQICQAPQSESVFYLTNSMSDFYVANDFDQGKVLIVFGNNGHGDRWCVVDLNSGYTYLNTPEGGCNYKLYTDAQSELFYQCLPDDAVLERSGEVDFYSMSRPTLTWLVGMQPVPDTEYYFRHFSRFFHEDVVSEDSTYGVVYQYSQGISDPTVFDKDLSVCVEAPLDRAS</sequence>
<organism evidence="2 3">
    <name type="scientific">Elysia crispata</name>
    <name type="common">lettuce slug</name>
    <dbReference type="NCBI Taxonomy" id="231223"/>
    <lineage>
        <taxon>Eukaryota</taxon>
        <taxon>Metazoa</taxon>
        <taxon>Spiralia</taxon>
        <taxon>Lophotrochozoa</taxon>
        <taxon>Mollusca</taxon>
        <taxon>Gastropoda</taxon>
        <taxon>Heterobranchia</taxon>
        <taxon>Euthyneura</taxon>
        <taxon>Panpulmonata</taxon>
        <taxon>Sacoglossa</taxon>
        <taxon>Placobranchoidea</taxon>
        <taxon>Plakobranchidae</taxon>
        <taxon>Elysia</taxon>
    </lineage>
</organism>
<dbReference type="EMBL" id="JAWDGP010003498">
    <property type="protein sequence ID" value="KAK3773867.1"/>
    <property type="molecule type" value="Genomic_DNA"/>
</dbReference>
<proteinExistence type="predicted"/>
<dbReference type="AlphaFoldDB" id="A0AAE1DKJ4"/>
<keyword evidence="1" id="KW-0732">Signal</keyword>